<dbReference type="FunFam" id="1.10.3720.10:FF:000002">
    <property type="entry name" value="D-methionine ABC transporter permease MetI"/>
    <property type="match status" value="1"/>
</dbReference>
<dbReference type="AlphaFoldDB" id="A0A1H8WKA4"/>
<dbReference type="InterPro" id="IPR051322">
    <property type="entry name" value="AA_ABC_Transporter_Permease"/>
</dbReference>
<keyword evidence="7 8" id="KW-0472">Membrane</keyword>
<proteinExistence type="inferred from homology"/>
<dbReference type="GO" id="GO:0048473">
    <property type="term" value="P:D-methionine transmembrane transport"/>
    <property type="evidence" value="ECO:0007669"/>
    <property type="project" value="TreeGrafter"/>
</dbReference>
<dbReference type="InterPro" id="IPR000515">
    <property type="entry name" value="MetI-like"/>
</dbReference>
<dbReference type="RefSeq" id="WP_091748289.1">
    <property type="nucleotide sequence ID" value="NZ_FODY01000016.1"/>
</dbReference>
<evidence type="ECO:0000256" key="2">
    <source>
        <dbReference type="ARBA" id="ARBA00007069"/>
    </source>
</evidence>
<dbReference type="PANTHER" id="PTHR30450">
    <property type="entry name" value="ABC TRANSPORTER PERMEASE"/>
    <property type="match status" value="1"/>
</dbReference>
<evidence type="ECO:0000256" key="5">
    <source>
        <dbReference type="ARBA" id="ARBA00022692"/>
    </source>
</evidence>
<feature type="transmembrane region" description="Helical" evidence="8">
    <location>
        <begin position="150"/>
        <end position="176"/>
    </location>
</feature>
<organism evidence="10 11">
    <name type="scientific">Propionispora vibrioides</name>
    <dbReference type="NCBI Taxonomy" id="112903"/>
    <lineage>
        <taxon>Bacteria</taxon>
        <taxon>Bacillati</taxon>
        <taxon>Bacillota</taxon>
        <taxon>Negativicutes</taxon>
        <taxon>Selenomonadales</taxon>
        <taxon>Sporomusaceae</taxon>
        <taxon>Propionispora</taxon>
    </lineage>
</organism>
<evidence type="ECO:0000256" key="6">
    <source>
        <dbReference type="ARBA" id="ARBA00022989"/>
    </source>
</evidence>
<evidence type="ECO:0000313" key="10">
    <source>
        <dbReference type="EMBL" id="SEP28081.1"/>
    </source>
</evidence>
<evidence type="ECO:0000256" key="8">
    <source>
        <dbReference type="RuleBase" id="RU363032"/>
    </source>
</evidence>
<dbReference type="PROSITE" id="PS50928">
    <property type="entry name" value="ABC_TM1"/>
    <property type="match status" value="1"/>
</dbReference>
<sequence>MEEDLFPLLAAGLGQTVYMVVMSTLFAVLLGLPLGICLVVTAKGHIMEAPSVHKPLDTLINATRSFPDLILIVLLLPLARWLVGTTLGATAAVVPLSMGAAPFVARLVESCLKEVDRGKIEAALAMGASSLQIIYKVLIPESLSSLVRAFTIAVITITSFTATAGAIGAGGLGSLAIRFGYMRYRDDIMIMTVIVLIILVQSMQWAGNRVATVLDKRRQG</sequence>
<dbReference type="STRING" id="112903.SAMN04490178_11644"/>
<dbReference type="PANTHER" id="PTHR30450:SF1">
    <property type="entry name" value="D-METHIONINE TRANSPORT SYSTEM PERMEASE PROTEIN METI-RELATED"/>
    <property type="match status" value="1"/>
</dbReference>
<dbReference type="Gene3D" id="1.10.3720.10">
    <property type="entry name" value="MetI-like"/>
    <property type="match status" value="1"/>
</dbReference>
<feature type="transmembrane region" description="Helical" evidence="8">
    <location>
        <begin position="188"/>
        <end position="207"/>
    </location>
</feature>
<evidence type="ECO:0000313" key="11">
    <source>
        <dbReference type="Proteomes" id="UP000198847"/>
    </source>
</evidence>
<protein>
    <submittedName>
        <fullName evidence="10">D-methionine transport system permease protein</fullName>
    </submittedName>
</protein>
<dbReference type="EMBL" id="FODY01000016">
    <property type="protein sequence ID" value="SEP28081.1"/>
    <property type="molecule type" value="Genomic_DNA"/>
</dbReference>
<keyword evidence="3 8" id="KW-0813">Transport</keyword>
<dbReference type="SUPFAM" id="SSF161098">
    <property type="entry name" value="MetI-like"/>
    <property type="match status" value="1"/>
</dbReference>
<evidence type="ECO:0000256" key="1">
    <source>
        <dbReference type="ARBA" id="ARBA00004651"/>
    </source>
</evidence>
<evidence type="ECO:0000256" key="3">
    <source>
        <dbReference type="ARBA" id="ARBA00022448"/>
    </source>
</evidence>
<dbReference type="GO" id="GO:0005886">
    <property type="term" value="C:plasma membrane"/>
    <property type="evidence" value="ECO:0007669"/>
    <property type="project" value="UniProtKB-SubCell"/>
</dbReference>
<feature type="transmembrane region" description="Helical" evidence="8">
    <location>
        <begin position="65"/>
        <end position="83"/>
    </location>
</feature>
<feature type="domain" description="ABC transmembrane type-1" evidence="9">
    <location>
        <begin position="13"/>
        <end position="207"/>
    </location>
</feature>
<keyword evidence="5 8" id="KW-0812">Transmembrane</keyword>
<keyword evidence="6 8" id="KW-1133">Transmembrane helix</keyword>
<keyword evidence="4" id="KW-1003">Cell membrane</keyword>
<accession>A0A1H8WKA4</accession>
<dbReference type="OrthoDB" id="9793490at2"/>
<evidence type="ECO:0000256" key="7">
    <source>
        <dbReference type="ARBA" id="ARBA00023136"/>
    </source>
</evidence>
<keyword evidence="11" id="KW-1185">Reference proteome</keyword>
<dbReference type="Pfam" id="PF00528">
    <property type="entry name" value="BPD_transp_1"/>
    <property type="match status" value="1"/>
</dbReference>
<gene>
    <name evidence="10" type="ORF">SAMN04490178_11644</name>
</gene>
<evidence type="ECO:0000256" key="4">
    <source>
        <dbReference type="ARBA" id="ARBA00022475"/>
    </source>
</evidence>
<name>A0A1H8WKA4_9FIRM</name>
<dbReference type="Proteomes" id="UP000198847">
    <property type="component" value="Unassembled WGS sequence"/>
</dbReference>
<evidence type="ECO:0000259" key="9">
    <source>
        <dbReference type="PROSITE" id="PS50928"/>
    </source>
</evidence>
<feature type="transmembrane region" description="Helical" evidence="8">
    <location>
        <begin position="20"/>
        <end position="44"/>
    </location>
</feature>
<comment type="subcellular location">
    <subcellularLocation>
        <location evidence="1 8">Cell membrane</location>
        <topology evidence="1 8">Multi-pass membrane protein</topology>
    </subcellularLocation>
</comment>
<comment type="similarity">
    <text evidence="2">Belongs to the binding-protein-dependent transport system permease family. CysTW subfamily.</text>
</comment>
<dbReference type="InterPro" id="IPR035906">
    <property type="entry name" value="MetI-like_sf"/>
</dbReference>
<reference evidence="10 11" key="1">
    <citation type="submission" date="2016-10" db="EMBL/GenBank/DDBJ databases">
        <authorList>
            <person name="de Groot N.N."/>
        </authorList>
    </citation>
    <scope>NUCLEOTIDE SEQUENCE [LARGE SCALE GENOMIC DNA]</scope>
    <source>
        <strain evidence="10 11">DSM 13305</strain>
    </source>
</reference>
<dbReference type="CDD" id="cd06261">
    <property type="entry name" value="TM_PBP2"/>
    <property type="match status" value="1"/>
</dbReference>